<name>A0A7S3VAA5_9STRA</name>
<dbReference type="GO" id="GO:0016020">
    <property type="term" value="C:membrane"/>
    <property type="evidence" value="ECO:0007669"/>
    <property type="project" value="UniProtKB-SubCell"/>
</dbReference>
<dbReference type="InterPro" id="IPR007300">
    <property type="entry name" value="CidB/LrgB"/>
</dbReference>
<evidence type="ECO:0000256" key="4">
    <source>
        <dbReference type="ARBA" id="ARBA00023136"/>
    </source>
</evidence>
<organism evidence="7">
    <name type="scientific">Chaetoceros debilis</name>
    <dbReference type="NCBI Taxonomy" id="122233"/>
    <lineage>
        <taxon>Eukaryota</taxon>
        <taxon>Sar</taxon>
        <taxon>Stramenopiles</taxon>
        <taxon>Ochrophyta</taxon>
        <taxon>Bacillariophyta</taxon>
        <taxon>Coscinodiscophyceae</taxon>
        <taxon>Chaetocerotophycidae</taxon>
        <taxon>Chaetocerotales</taxon>
        <taxon>Chaetocerotaceae</taxon>
        <taxon>Chaetoceros</taxon>
    </lineage>
</organism>
<proteinExistence type="predicted"/>
<evidence type="ECO:0000256" key="2">
    <source>
        <dbReference type="ARBA" id="ARBA00022692"/>
    </source>
</evidence>
<feature type="transmembrane region" description="Helical" evidence="5">
    <location>
        <begin position="118"/>
        <end position="139"/>
    </location>
</feature>
<feature type="transmembrane region" description="Helical" evidence="5">
    <location>
        <begin position="191"/>
        <end position="213"/>
    </location>
</feature>
<dbReference type="PANTHER" id="PTHR30249">
    <property type="entry name" value="PUTATIVE SEROTONIN TRANSPORTER"/>
    <property type="match status" value="1"/>
</dbReference>
<feature type="transmembrane region" description="Helical" evidence="5">
    <location>
        <begin position="428"/>
        <end position="458"/>
    </location>
</feature>
<feature type="transmembrane region" description="Helical" evidence="5">
    <location>
        <begin position="356"/>
        <end position="374"/>
    </location>
</feature>
<dbReference type="AlphaFoldDB" id="A0A7S3VAA5"/>
<feature type="chain" id="PRO_5031085086" description="Plastidal glycolate/glycerate translocator 1, chloroplastic" evidence="6">
    <location>
        <begin position="24"/>
        <end position="530"/>
    </location>
</feature>
<reference evidence="7" key="1">
    <citation type="submission" date="2021-01" db="EMBL/GenBank/DDBJ databases">
        <authorList>
            <person name="Corre E."/>
            <person name="Pelletier E."/>
            <person name="Niang G."/>
            <person name="Scheremetjew M."/>
            <person name="Finn R."/>
            <person name="Kale V."/>
            <person name="Holt S."/>
            <person name="Cochrane G."/>
            <person name="Meng A."/>
            <person name="Brown T."/>
            <person name="Cohen L."/>
        </authorList>
    </citation>
    <scope>NUCLEOTIDE SEQUENCE</scope>
    <source>
        <strain evidence="7">MM31A-1</strain>
    </source>
</reference>
<dbReference type="Pfam" id="PF04172">
    <property type="entry name" value="LrgB"/>
    <property type="match status" value="1"/>
</dbReference>
<evidence type="ECO:0000256" key="6">
    <source>
        <dbReference type="SAM" id="SignalP"/>
    </source>
</evidence>
<sequence length="530" mass="54911">MLKSTSVGFLAALLLALSTLTYGFTTTRIIRHHAMAPSLTLNNRTLPSRTFSNCHRLPSSPSDEKFLQKNGSCLHMSTTAVNEAPESAKKGPSLIASISSTVALVALDIGFRRLLKSLSISFPSSLAGCGTLFTLLVTLCTVNESLGDGLYNLLSPGAAVLAKWLPVFFVPSLVTLPLAQSLGSSLEVFKVGAVVVAGFFFTLFSTAFSVIGIRKILGTASSSADAQSLPVVQSTNVEESTPPPKPFSDATFNRLVACATTSAIATIVAIKSSASIHLITPMTALTMLCTTLASFTFGARLPKSFTKTVHPLVTCTTLTWTAMKVFALSTGQSFRSMLTSYKVGSTCPVHLGAGDLLLFMLGPAVVALACQMYDRKKLMKENIAEVGTAVGVSSIGGLFGTAAMARLFNVGNPMLRLCLLSRNITSPLAMAIAGILGADVSLAVSMVVVTGLIGANFGAAILDAVGVKDAVARGLGIGAAAHGLGTAAFANEKDAFPFAAISMALTASACTVLVSIPTVKKMVLKVALGI</sequence>
<evidence type="ECO:0000256" key="3">
    <source>
        <dbReference type="ARBA" id="ARBA00022989"/>
    </source>
</evidence>
<dbReference type="EMBL" id="HBIO01016493">
    <property type="protein sequence ID" value="CAE0467841.1"/>
    <property type="molecule type" value="Transcribed_RNA"/>
</dbReference>
<feature type="transmembrane region" description="Helical" evidence="5">
    <location>
        <begin position="252"/>
        <end position="270"/>
    </location>
</feature>
<dbReference type="PANTHER" id="PTHR30249:SF0">
    <property type="entry name" value="PLASTIDAL GLYCOLATE_GLYCERATE TRANSLOCATOR 1, CHLOROPLASTIC"/>
    <property type="match status" value="1"/>
</dbReference>
<accession>A0A7S3VAA5</accession>
<feature type="transmembrane region" description="Helical" evidence="5">
    <location>
        <begin position="159"/>
        <end position="179"/>
    </location>
</feature>
<keyword evidence="6" id="KW-0732">Signal</keyword>
<keyword evidence="4 5" id="KW-0472">Membrane</keyword>
<feature type="transmembrane region" description="Helical" evidence="5">
    <location>
        <begin position="496"/>
        <end position="516"/>
    </location>
</feature>
<comment type="subcellular location">
    <subcellularLocation>
        <location evidence="1">Membrane</location>
        <topology evidence="1">Multi-pass membrane protein</topology>
    </subcellularLocation>
</comment>
<feature type="transmembrane region" description="Helical" evidence="5">
    <location>
        <begin position="386"/>
        <end position="408"/>
    </location>
</feature>
<keyword evidence="2 5" id="KW-0812">Transmembrane</keyword>
<gene>
    <name evidence="7" type="ORF">CDEB00056_LOCUS12694</name>
</gene>
<evidence type="ECO:0000256" key="5">
    <source>
        <dbReference type="SAM" id="Phobius"/>
    </source>
</evidence>
<keyword evidence="3 5" id="KW-1133">Transmembrane helix</keyword>
<feature type="transmembrane region" description="Helical" evidence="5">
    <location>
        <begin position="282"/>
        <end position="301"/>
    </location>
</feature>
<feature type="transmembrane region" description="Helical" evidence="5">
    <location>
        <begin position="470"/>
        <end position="490"/>
    </location>
</feature>
<feature type="signal peptide" evidence="6">
    <location>
        <begin position="1"/>
        <end position="23"/>
    </location>
</feature>
<evidence type="ECO:0008006" key="8">
    <source>
        <dbReference type="Google" id="ProtNLM"/>
    </source>
</evidence>
<evidence type="ECO:0000313" key="7">
    <source>
        <dbReference type="EMBL" id="CAE0467841.1"/>
    </source>
</evidence>
<evidence type="ECO:0000256" key="1">
    <source>
        <dbReference type="ARBA" id="ARBA00004141"/>
    </source>
</evidence>
<protein>
    <recommendedName>
        <fullName evidence="8">Plastidal glycolate/glycerate translocator 1, chloroplastic</fullName>
    </recommendedName>
</protein>